<sequence length="119" mass="13047">MHPAGFSCSVKFTVPNTFDGKSSTICVVLTVPPPSAGRFGQPTSDFVDIFSWEAVPEIAKKPPRRLKSSLRDVGQFHATVHRDEERAARSGVLFSGIWSLPPIADVGQRQIRLAARETQ</sequence>
<keyword evidence="2" id="KW-1185">Reference proteome</keyword>
<protein>
    <submittedName>
        <fullName evidence="1">Uncharacterized protein</fullName>
    </submittedName>
</protein>
<reference evidence="1 2" key="1">
    <citation type="journal article" date="2017" name="Gigascience">
        <title>Draft genome of the honey bee ectoparasitic mite, Tropilaelaps mercedesae, is shaped by the parasitic life history.</title>
        <authorList>
            <person name="Dong X."/>
            <person name="Armstrong S.D."/>
            <person name="Xia D."/>
            <person name="Makepeace B.L."/>
            <person name="Darby A.C."/>
            <person name="Kadowaki T."/>
        </authorList>
    </citation>
    <scope>NUCLEOTIDE SEQUENCE [LARGE SCALE GENOMIC DNA]</scope>
    <source>
        <strain evidence="1">Wuxi-XJTLU</strain>
    </source>
</reference>
<dbReference type="InParanoid" id="A0A1V9XWM6"/>
<dbReference type="AlphaFoldDB" id="A0A1V9XWM6"/>
<dbReference type="Proteomes" id="UP000192247">
    <property type="component" value="Unassembled WGS sequence"/>
</dbReference>
<organism evidence="1 2">
    <name type="scientific">Tropilaelaps mercedesae</name>
    <dbReference type="NCBI Taxonomy" id="418985"/>
    <lineage>
        <taxon>Eukaryota</taxon>
        <taxon>Metazoa</taxon>
        <taxon>Ecdysozoa</taxon>
        <taxon>Arthropoda</taxon>
        <taxon>Chelicerata</taxon>
        <taxon>Arachnida</taxon>
        <taxon>Acari</taxon>
        <taxon>Parasitiformes</taxon>
        <taxon>Mesostigmata</taxon>
        <taxon>Gamasina</taxon>
        <taxon>Dermanyssoidea</taxon>
        <taxon>Laelapidae</taxon>
        <taxon>Tropilaelaps</taxon>
    </lineage>
</organism>
<evidence type="ECO:0000313" key="2">
    <source>
        <dbReference type="Proteomes" id="UP000192247"/>
    </source>
</evidence>
<name>A0A1V9XWM6_9ACAR</name>
<gene>
    <name evidence="1" type="ORF">BIW11_02847</name>
</gene>
<evidence type="ECO:0000313" key="1">
    <source>
        <dbReference type="EMBL" id="OQR77841.1"/>
    </source>
</evidence>
<dbReference type="EMBL" id="MNPL01002989">
    <property type="protein sequence ID" value="OQR77841.1"/>
    <property type="molecule type" value="Genomic_DNA"/>
</dbReference>
<accession>A0A1V9XWM6</accession>
<comment type="caution">
    <text evidence="1">The sequence shown here is derived from an EMBL/GenBank/DDBJ whole genome shotgun (WGS) entry which is preliminary data.</text>
</comment>
<proteinExistence type="predicted"/>